<name>A0A9J6EZC7_RHIMP</name>
<keyword evidence="3" id="KW-1185">Reference proteome</keyword>
<evidence type="ECO:0000313" key="3">
    <source>
        <dbReference type="Proteomes" id="UP000821866"/>
    </source>
</evidence>
<feature type="region of interest" description="Disordered" evidence="1">
    <location>
        <begin position="17"/>
        <end position="42"/>
    </location>
</feature>
<comment type="caution">
    <text evidence="2">The sequence shown here is derived from an EMBL/GenBank/DDBJ whole genome shotgun (WGS) entry which is preliminary data.</text>
</comment>
<sequence>MTRVRWCHQRALATRPGVAGKKKLEDSHRSQRASSPAGWTGTLPRWMSMSPWLDVRAERLGRRWRRGGHEDRGPWMSPAGIDERAGSGRQEKTCRLLPLPEDVCSCWWGRRVGRWPETPSMVQQGRGTRWTQRQSKKTTQENQGSGVCEEEEGVRQTWLEGRSKVEEPVRGSSDPSGCGLEVSAGSRLGPYQPSLQFGPGVGETSPGRFRQASPAPTAASVRDRHGKRHACSRSTTSAVSRVLGRGCHWTYQATQASAVPSQR</sequence>
<accession>A0A9J6EZC7</accession>
<feature type="compositionally biased region" description="Low complexity" evidence="1">
    <location>
        <begin position="123"/>
        <end position="133"/>
    </location>
</feature>
<evidence type="ECO:0000313" key="2">
    <source>
        <dbReference type="EMBL" id="KAH8039352.1"/>
    </source>
</evidence>
<gene>
    <name evidence="2" type="ORF">HPB51_005682</name>
</gene>
<feature type="region of interest" description="Disordered" evidence="1">
    <location>
        <begin position="118"/>
        <end position="155"/>
    </location>
</feature>
<reference evidence="2" key="2">
    <citation type="submission" date="2021-09" db="EMBL/GenBank/DDBJ databases">
        <authorList>
            <person name="Jia N."/>
            <person name="Wang J."/>
            <person name="Shi W."/>
            <person name="Du L."/>
            <person name="Sun Y."/>
            <person name="Zhan W."/>
            <person name="Jiang J."/>
            <person name="Wang Q."/>
            <person name="Zhang B."/>
            <person name="Ji P."/>
            <person name="Sakyi L.B."/>
            <person name="Cui X."/>
            <person name="Yuan T."/>
            <person name="Jiang B."/>
            <person name="Yang W."/>
            <person name="Lam T.T.-Y."/>
            <person name="Chang Q."/>
            <person name="Ding S."/>
            <person name="Wang X."/>
            <person name="Zhu J."/>
            <person name="Ruan X."/>
            <person name="Zhao L."/>
            <person name="Wei J."/>
            <person name="Que T."/>
            <person name="Du C."/>
            <person name="Cheng J."/>
            <person name="Dai P."/>
            <person name="Han X."/>
            <person name="Huang E."/>
            <person name="Gao Y."/>
            <person name="Liu J."/>
            <person name="Shao H."/>
            <person name="Ye R."/>
            <person name="Li L."/>
            <person name="Wei W."/>
            <person name="Wang X."/>
            <person name="Wang C."/>
            <person name="Huo Q."/>
            <person name="Li W."/>
            <person name="Guo W."/>
            <person name="Chen H."/>
            <person name="Chen S."/>
            <person name="Zhou L."/>
            <person name="Zhou L."/>
            <person name="Ni X."/>
            <person name="Tian J."/>
            <person name="Zhou Y."/>
            <person name="Sheng Y."/>
            <person name="Liu T."/>
            <person name="Pan Y."/>
            <person name="Xia L."/>
            <person name="Li J."/>
            <person name="Zhao F."/>
            <person name="Cao W."/>
        </authorList>
    </citation>
    <scope>NUCLEOTIDE SEQUENCE</scope>
    <source>
        <strain evidence="2">Rmic-2018</strain>
        <tissue evidence="2">Larvae</tissue>
    </source>
</reference>
<dbReference type="Proteomes" id="UP000821866">
    <property type="component" value="Chromosome 1"/>
</dbReference>
<proteinExistence type="predicted"/>
<organism evidence="2 3">
    <name type="scientific">Rhipicephalus microplus</name>
    <name type="common">Cattle tick</name>
    <name type="synonym">Boophilus microplus</name>
    <dbReference type="NCBI Taxonomy" id="6941"/>
    <lineage>
        <taxon>Eukaryota</taxon>
        <taxon>Metazoa</taxon>
        <taxon>Ecdysozoa</taxon>
        <taxon>Arthropoda</taxon>
        <taxon>Chelicerata</taxon>
        <taxon>Arachnida</taxon>
        <taxon>Acari</taxon>
        <taxon>Parasitiformes</taxon>
        <taxon>Ixodida</taxon>
        <taxon>Ixodoidea</taxon>
        <taxon>Ixodidae</taxon>
        <taxon>Rhipicephalinae</taxon>
        <taxon>Rhipicephalus</taxon>
        <taxon>Boophilus</taxon>
    </lineage>
</organism>
<dbReference type="EMBL" id="JABSTU010000001">
    <property type="protein sequence ID" value="KAH8039352.1"/>
    <property type="molecule type" value="Genomic_DNA"/>
</dbReference>
<dbReference type="AlphaFoldDB" id="A0A9J6EZC7"/>
<evidence type="ECO:0000256" key="1">
    <source>
        <dbReference type="SAM" id="MobiDB-lite"/>
    </source>
</evidence>
<reference evidence="2" key="1">
    <citation type="journal article" date="2020" name="Cell">
        <title>Large-Scale Comparative Analyses of Tick Genomes Elucidate Their Genetic Diversity and Vector Capacities.</title>
        <authorList>
            <consortium name="Tick Genome and Microbiome Consortium (TIGMIC)"/>
            <person name="Jia N."/>
            <person name="Wang J."/>
            <person name="Shi W."/>
            <person name="Du L."/>
            <person name="Sun Y."/>
            <person name="Zhan W."/>
            <person name="Jiang J.F."/>
            <person name="Wang Q."/>
            <person name="Zhang B."/>
            <person name="Ji P."/>
            <person name="Bell-Sakyi L."/>
            <person name="Cui X.M."/>
            <person name="Yuan T.T."/>
            <person name="Jiang B.G."/>
            <person name="Yang W.F."/>
            <person name="Lam T.T."/>
            <person name="Chang Q.C."/>
            <person name="Ding S.J."/>
            <person name="Wang X.J."/>
            <person name="Zhu J.G."/>
            <person name="Ruan X.D."/>
            <person name="Zhao L."/>
            <person name="Wei J.T."/>
            <person name="Ye R.Z."/>
            <person name="Que T.C."/>
            <person name="Du C.H."/>
            <person name="Zhou Y.H."/>
            <person name="Cheng J.X."/>
            <person name="Dai P.F."/>
            <person name="Guo W.B."/>
            <person name="Han X.H."/>
            <person name="Huang E.J."/>
            <person name="Li L.F."/>
            <person name="Wei W."/>
            <person name="Gao Y.C."/>
            <person name="Liu J.Z."/>
            <person name="Shao H.Z."/>
            <person name="Wang X."/>
            <person name="Wang C.C."/>
            <person name="Yang T.C."/>
            <person name="Huo Q.B."/>
            <person name="Li W."/>
            <person name="Chen H.Y."/>
            <person name="Chen S.E."/>
            <person name="Zhou L.G."/>
            <person name="Ni X.B."/>
            <person name="Tian J.H."/>
            <person name="Sheng Y."/>
            <person name="Liu T."/>
            <person name="Pan Y.S."/>
            <person name="Xia L.Y."/>
            <person name="Li J."/>
            <person name="Zhao F."/>
            <person name="Cao W.C."/>
        </authorList>
    </citation>
    <scope>NUCLEOTIDE SEQUENCE</scope>
    <source>
        <strain evidence="2">Rmic-2018</strain>
    </source>
</reference>
<protein>
    <submittedName>
        <fullName evidence="2">Uncharacterized protein</fullName>
    </submittedName>
</protein>
<feature type="region of interest" description="Disordered" evidence="1">
    <location>
        <begin position="201"/>
        <end position="233"/>
    </location>
</feature>